<organism evidence="3 4">
    <name type="scientific">Glossina palpalis gambiensis</name>
    <dbReference type="NCBI Taxonomy" id="67801"/>
    <lineage>
        <taxon>Eukaryota</taxon>
        <taxon>Metazoa</taxon>
        <taxon>Ecdysozoa</taxon>
        <taxon>Arthropoda</taxon>
        <taxon>Hexapoda</taxon>
        <taxon>Insecta</taxon>
        <taxon>Pterygota</taxon>
        <taxon>Neoptera</taxon>
        <taxon>Endopterygota</taxon>
        <taxon>Diptera</taxon>
        <taxon>Brachycera</taxon>
        <taxon>Muscomorpha</taxon>
        <taxon>Hippoboscoidea</taxon>
        <taxon>Glossinidae</taxon>
        <taxon>Glossina</taxon>
    </lineage>
</organism>
<dbReference type="STRING" id="67801.A0A1B0BZ19"/>
<dbReference type="Proteomes" id="UP000092460">
    <property type="component" value="Unassembled WGS sequence"/>
</dbReference>
<dbReference type="AlphaFoldDB" id="A0A1B0BZ19"/>
<dbReference type="Gene3D" id="3.40.50.300">
    <property type="entry name" value="P-loop containing nucleotide triphosphate hydrolases"/>
    <property type="match status" value="1"/>
</dbReference>
<evidence type="ECO:0000313" key="4">
    <source>
        <dbReference type="Proteomes" id="UP000092460"/>
    </source>
</evidence>
<proteinExistence type="predicted"/>
<reference evidence="3" key="2">
    <citation type="submission" date="2020-05" db="UniProtKB">
        <authorList>
            <consortium name="EnsemblMetazoa"/>
        </authorList>
    </citation>
    <scope>IDENTIFICATION</scope>
    <source>
        <strain evidence="3">IAEA</strain>
    </source>
</reference>
<dbReference type="GO" id="GO:0005525">
    <property type="term" value="F:GTP binding"/>
    <property type="evidence" value="ECO:0007669"/>
    <property type="project" value="UniProtKB-KW"/>
</dbReference>
<reference evidence="4" key="1">
    <citation type="submission" date="2015-01" db="EMBL/GenBank/DDBJ databases">
        <authorList>
            <person name="Aksoy S."/>
            <person name="Warren W."/>
            <person name="Wilson R.K."/>
        </authorList>
    </citation>
    <scope>NUCLEOTIDE SEQUENCE [LARGE SCALE GENOMIC DNA]</scope>
    <source>
        <strain evidence="4">IAEA</strain>
    </source>
</reference>
<dbReference type="EMBL" id="JXJN01022945">
    <property type="status" value="NOT_ANNOTATED_CDS"/>
    <property type="molecule type" value="Genomic_DNA"/>
</dbReference>
<keyword evidence="2" id="KW-0342">GTP-binding</keyword>
<dbReference type="PANTHER" id="PTHR11089:SF30">
    <property type="entry name" value="GUANINE NUCLEOTIDE-BINDING PROTEIN-LIKE 3 HOMOLOG"/>
    <property type="match status" value="1"/>
</dbReference>
<evidence type="ECO:0000313" key="3">
    <source>
        <dbReference type="EnsemblMetazoa" id="GPPI044749-PA"/>
    </source>
</evidence>
<dbReference type="GO" id="GO:0005730">
    <property type="term" value="C:nucleolus"/>
    <property type="evidence" value="ECO:0007669"/>
    <property type="project" value="TreeGrafter"/>
</dbReference>
<dbReference type="PANTHER" id="PTHR11089">
    <property type="entry name" value="GTP-BINDING PROTEIN-RELATED"/>
    <property type="match status" value="1"/>
</dbReference>
<keyword evidence="1" id="KW-0547">Nucleotide-binding</keyword>
<accession>A0A1B0BZ19</accession>
<sequence>MRKRKEVKREKEQHKFKSLEALDKYKNISDKEQSLKQYIKEFKKVVENADVVLKVVDALDPLGTRCSEVQRATTRSSYGV</sequence>
<dbReference type="InterPro" id="IPR050755">
    <property type="entry name" value="TRAFAC_YlqF/YawG_RiboMat"/>
</dbReference>
<name>A0A1B0BZ19_9MUSC</name>
<evidence type="ECO:0000256" key="2">
    <source>
        <dbReference type="ARBA" id="ARBA00023134"/>
    </source>
</evidence>
<dbReference type="EnsemblMetazoa" id="GPPI044749-RA">
    <property type="protein sequence ID" value="GPPI044749-PA"/>
    <property type="gene ID" value="GPPI044749"/>
</dbReference>
<evidence type="ECO:0000256" key="1">
    <source>
        <dbReference type="ARBA" id="ARBA00022741"/>
    </source>
</evidence>
<keyword evidence="4" id="KW-1185">Reference proteome</keyword>
<dbReference type="InterPro" id="IPR027417">
    <property type="entry name" value="P-loop_NTPase"/>
</dbReference>
<dbReference type="VEuPathDB" id="VectorBase:GPPI044749"/>
<protein>
    <submittedName>
        <fullName evidence="3">Uncharacterized protein</fullName>
    </submittedName>
</protein>